<keyword evidence="2" id="KW-1185">Reference proteome</keyword>
<dbReference type="EMBL" id="JAGEUA010000009">
    <property type="protein sequence ID" value="KAL0966035.1"/>
    <property type="molecule type" value="Genomic_DNA"/>
</dbReference>
<sequence>MLIFFTEEKSDPKYYTLKSKDDNTTACLATDFSTHNATHNSSLLWGDAIRAKGEKDYSQVALISKESKSLCPETNSEENTNEEWPFETDEKINFLSLTMLVRMMPLSPLNDNTSGPDQKNNIFDY</sequence>
<comment type="caution">
    <text evidence="1">The sequence shown here is derived from an EMBL/GenBank/DDBJ whole genome shotgun (WGS) entry which is preliminary data.</text>
</comment>
<reference evidence="1 2" key="1">
    <citation type="submission" date="2024-06" db="EMBL/GenBank/DDBJ databases">
        <authorList>
            <person name="Pan Q."/>
            <person name="Wen M."/>
            <person name="Jouanno E."/>
            <person name="Zahm M."/>
            <person name="Klopp C."/>
            <person name="Cabau C."/>
            <person name="Louis A."/>
            <person name="Berthelot C."/>
            <person name="Parey E."/>
            <person name="Roest Crollius H."/>
            <person name="Montfort J."/>
            <person name="Robinson-Rechavi M."/>
            <person name="Bouchez O."/>
            <person name="Lampietro C."/>
            <person name="Lopez Roques C."/>
            <person name="Donnadieu C."/>
            <person name="Postlethwait J."/>
            <person name="Bobe J."/>
            <person name="Verreycken H."/>
            <person name="Guiguen Y."/>
        </authorList>
    </citation>
    <scope>NUCLEOTIDE SEQUENCE [LARGE SCALE GENOMIC DNA]</scope>
    <source>
        <strain evidence="1">Up_M1</strain>
        <tissue evidence="1">Testis</tissue>
    </source>
</reference>
<evidence type="ECO:0000313" key="1">
    <source>
        <dbReference type="EMBL" id="KAL0966035.1"/>
    </source>
</evidence>
<dbReference type="AlphaFoldDB" id="A0ABD0W958"/>
<organism evidence="1 2">
    <name type="scientific">Umbra pygmaea</name>
    <name type="common">Eastern mudminnow</name>
    <dbReference type="NCBI Taxonomy" id="75934"/>
    <lineage>
        <taxon>Eukaryota</taxon>
        <taxon>Metazoa</taxon>
        <taxon>Chordata</taxon>
        <taxon>Craniata</taxon>
        <taxon>Vertebrata</taxon>
        <taxon>Euteleostomi</taxon>
        <taxon>Actinopterygii</taxon>
        <taxon>Neopterygii</taxon>
        <taxon>Teleostei</taxon>
        <taxon>Protacanthopterygii</taxon>
        <taxon>Esociformes</taxon>
        <taxon>Umbridae</taxon>
        <taxon>Umbra</taxon>
    </lineage>
</organism>
<proteinExistence type="predicted"/>
<protein>
    <submittedName>
        <fullName evidence="1">Uncharacterized protein</fullName>
    </submittedName>
</protein>
<accession>A0ABD0W958</accession>
<evidence type="ECO:0000313" key="2">
    <source>
        <dbReference type="Proteomes" id="UP001557470"/>
    </source>
</evidence>
<name>A0ABD0W958_UMBPY</name>
<gene>
    <name evidence="1" type="ORF">UPYG_G00289880</name>
</gene>
<dbReference type="Proteomes" id="UP001557470">
    <property type="component" value="Unassembled WGS sequence"/>
</dbReference>